<sequence length="53" mass="5979">MLVGTLTLTHKNTPVESDTIAPWSLYDTNGEIRNANNDPLLASCFFEIYNYTL</sequence>
<organism evidence="1 2">
    <name type="scientific">Dictyobacter kobayashii</name>
    <dbReference type="NCBI Taxonomy" id="2014872"/>
    <lineage>
        <taxon>Bacteria</taxon>
        <taxon>Bacillati</taxon>
        <taxon>Chloroflexota</taxon>
        <taxon>Ktedonobacteria</taxon>
        <taxon>Ktedonobacterales</taxon>
        <taxon>Dictyobacteraceae</taxon>
        <taxon>Dictyobacter</taxon>
    </lineage>
</organism>
<dbReference type="EMBL" id="BIFS01000001">
    <property type="protein sequence ID" value="GCE19516.1"/>
    <property type="molecule type" value="Genomic_DNA"/>
</dbReference>
<name>A0A402AK67_9CHLR</name>
<evidence type="ECO:0000313" key="2">
    <source>
        <dbReference type="Proteomes" id="UP000287188"/>
    </source>
</evidence>
<evidence type="ECO:0000313" key="1">
    <source>
        <dbReference type="EMBL" id="GCE19516.1"/>
    </source>
</evidence>
<proteinExistence type="predicted"/>
<protein>
    <submittedName>
        <fullName evidence="1">Uncharacterized protein</fullName>
    </submittedName>
</protein>
<reference evidence="2" key="1">
    <citation type="submission" date="2018-12" db="EMBL/GenBank/DDBJ databases">
        <title>Tengunoibacter tsumagoiensis gen. nov., sp. nov., Dictyobacter kobayashii sp. nov., D. alpinus sp. nov., and D. joshuensis sp. nov. and description of Dictyobacteraceae fam. nov. within the order Ktedonobacterales isolated from Tengu-no-mugimeshi.</title>
        <authorList>
            <person name="Wang C.M."/>
            <person name="Zheng Y."/>
            <person name="Sakai Y."/>
            <person name="Toyoda A."/>
            <person name="Minakuchi Y."/>
            <person name="Abe K."/>
            <person name="Yokota A."/>
            <person name="Yabe S."/>
        </authorList>
    </citation>
    <scope>NUCLEOTIDE SEQUENCE [LARGE SCALE GENOMIC DNA]</scope>
    <source>
        <strain evidence="2">Uno11</strain>
    </source>
</reference>
<dbReference type="AlphaFoldDB" id="A0A402AK67"/>
<keyword evidence="2" id="KW-1185">Reference proteome</keyword>
<gene>
    <name evidence="1" type="ORF">KDK_33160</name>
</gene>
<comment type="caution">
    <text evidence="1">The sequence shown here is derived from an EMBL/GenBank/DDBJ whole genome shotgun (WGS) entry which is preliminary data.</text>
</comment>
<dbReference type="Proteomes" id="UP000287188">
    <property type="component" value="Unassembled WGS sequence"/>
</dbReference>
<accession>A0A402AK67</accession>